<reference evidence="7" key="1">
    <citation type="journal article" date="2011" name="Environ. Microbiol.">
        <title>Genomic insights into the metabolic potential of the polycyclic aromatic hydrocarbon degrading sulfate-reducing Deltaproteobacterium N47.</title>
        <authorList>
            <person name="Bergmann F."/>
            <person name="Selesi D."/>
            <person name="Weinmaier T."/>
            <person name="Tischler P."/>
            <person name="Rattei T."/>
            <person name="Meckenstock R.U."/>
        </authorList>
    </citation>
    <scope>NUCLEOTIDE SEQUENCE</scope>
</reference>
<evidence type="ECO:0000256" key="5">
    <source>
        <dbReference type="ARBA" id="ARBA00023136"/>
    </source>
</evidence>
<feature type="transmembrane region" description="Helical" evidence="6">
    <location>
        <begin position="112"/>
        <end position="134"/>
    </location>
</feature>
<dbReference type="InterPro" id="IPR012809">
    <property type="entry name" value="ECF_CbiQ"/>
</dbReference>
<accession>E1Y8G5</accession>
<sequence>MPTEERDWSVPPIADAIFDSVINRWDVRCKIVTILVFSFAIASLKHLTPALVAIGISSLVILIAKTSFAKALLRLLAIAGFISMFLIVMPFSVPVHSNDTVIIFGKMDWLVFNLRGLLLAATIAAKAVAITLLMEPLLSTAPLPVTLHGLSKLGVPEMAGQMVLLSYRYLHVFRHEARRMSSGMQVRGFRKHTNIQTLRAVANFLGMLLVRSFERTERVFDAMRARGYKGRFPEPAELHLKTSDLLITALWLSAGSALIIFDRIICQG</sequence>
<keyword evidence="2" id="KW-1003">Cell membrane</keyword>
<dbReference type="GO" id="GO:0006824">
    <property type="term" value="P:cobalt ion transport"/>
    <property type="evidence" value="ECO:0007669"/>
    <property type="project" value="InterPro"/>
</dbReference>
<evidence type="ECO:0008006" key="8">
    <source>
        <dbReference type="Google" id="ProtNLM"/>
    </source>
</evidence>
<protein>
    <recommendedName>
        <fullName evidence="8">Cobalt ECF transporter T component CbiQ</fullName>
    </recommendedName>
</protein>
<evidence type="ECO:0000313" key="7">
    <source>
        <dbReference type="EMBL" id="CBX26859.1"/>
    </source>
</evidence>
<evidence type="ECO:0000256" key="4">
    <source>
        <dbReference type="ARBA" id="ARBA00022989"/>
    </source>
</evidence>
<dbReference type="AlphaFoldDB" id="E1Y8G5"/>
<dbReference type="NCBIfam" id="TIGR02454">
    <property type="entry name" value="ECF_T_CbiQ"/>
    <property type="match status" value="1"/>
</dbReference>
<dbReference type="PANTHER" id="PTHR34857">
    <property type="entry name" value="SLL0384 PROTEIN"/>
    <property type="match status" value="1"/>
</dbReference>
<dbReference type="GO" id="GO:0043190">
    <property type="term" value="C:ATP-binding cassette (ABC) transporter complex"/>
    <property type="evidence" value="ECO:0007669"/>
    <property type="project" value="InterPro"/>
</dbReference>
<comment type="subcellular location">
    <subcellularLocation>
        <location evidence="1">Cell membrane</location>
        <topology evidence="1">Multi-pass membrane protein</topology>
    </subcellularLocation>
</comment>
<keyword evidence="3 6" id="KW-0812">Transmembrane</keyword>
<dbReference type="EMBL" id="FR695864">
    <property type="protein sequence ID" value="CBX26859.1"/>
    <property type="molecule type" value="Genomic_DNA"/>
</dbReference>
<evidence type="ECO:0000256" key="3">
    <source>
        <dbReference type="ARBA" id="ARBA00022692"/>
    </source>
</evidence>
<dbReference type="InterPro" id="IPR003339">
    <property type="entry name" value="ABC/ECF_trnsptr_transmembrane"/>
</dbReference>
<keyword evidence="5 6" id="KW-0472">Membrane</keyword>
<evidence type="ECO:0000256" key="2">
    <source>
        <dbReference type="ARBA" id="ARBA00022475"/>
    </source>
</evidence>
<feature type="transmembrane region" description="Helical" evidence="6">
    <location>
        <begin position="71"/>
        <end position="92"/>
    </location>
</feature>
<proteinExistence type="predicted"/>
<evidence type="ECO:0000256" key="1">
    <source>
        <dbReference type="ARBA" id="ARBA00004651"/>
    </source>
</evidence>
<dbReference type="PANTHER" id="PTHR34857:SF2">
    <property type="entry name" value="SLL0384 PROTEIN"/>
    <property type="match status" value="1"/>
</dbReference>
<keyword evidence="4 6" id="KW-1133">Transmembrane helix</keyword>
<organism evidence="7">
    <name type="scientific">uncultured Desulfobacterium sp</name>
    <dbReference type="NCBI Taxonomy" id="201089"/>
    <lineage>
        <taxon>Bacteria</taxon>
        <taxon>Pseudomonadati</taxon>
        <taxon>Thermodesulfobacteriota</taxon>
        <taxon>Desulfobacteria</taxon>
        <taxon>Desulfobacterales</taxon>
        <taxon>Desulfobacteriaceae</taxon>
        <taxon>Desulfobacterium</taxon>
        <taxon>environmental samples</taxon>
    </lineage>
</organism>
<feature type="transmembrane region" description="Helical" evidence="6">
    <location>
        <begin position="31"/>
        <end position="64"/>
    </location>
</feature>
<dbReference type="Pfam" id="PF02361">
    <property type="entry name" value="CbiQ"/>
    <property type="match status" value="1"/>
</dbReference>
<dbReference type="InterPro" id="IPR051611">
    <property type="entry name" value="ECF_transporter_component"/>
</dbReference>
<evidence type="ECO:0000256" key="6">
    <source>
        <dbReference type="SAM" id="Phobius"/>
    </source>
</evidence>
<gene>
    <name evidence="7" type="ORF">N47_A08880</name>
</gene>
<name>E1Y8G5_9BACT</name>
<dbReference type="CDD" id="cd16914">
    <property type="entry name" value="EcfT"/>
    <property type="match status" value="1"/>
</dbReference>